<dbReference type="Proteomes" id="UP000321567">
    <property type="component" value="Unassembled WGS sequence"/>
</dbReference>
<accession>A0A512H8F3</accession>
<dbReference type="InterPro" id="IPR021395">
    <property type="entry name" value="DUF3035"/>
</dbReference>
<keyword evidence="3" id="KW-1185">Reference proteome</keyword>
<dbReference type="EMBL" id="BJZO01000046">
    <property type="protein sequence ID" value="GEO81734.1"/>
    <property type="molecule type" value="Genomic_DNA"/>
</dbReference>
<evidence type="ECO:0008006" key="4">
    <source>
        <dbReference type="Google" id="ProtNLM"/>
    </source>
</evidence>
<reference evidence="2 3" key="1">
    <citation type="submission" date="2019-07" db="EMBL/GenBank/DDBJ databases">
        <title>Whole genome shotgun sequence of Rhodospirillum oryzae NBRC 107573.</title>
        <authorList>
            <person name="Hosoyama A."/>
            <person name="Uohara A."/>
            <person name="Ohji S."/>
            <person name="Ichikawa N."/>
        </authorList>
    </citation>
    <scope>NUCLEOTIDE SEQUENCE [LARGE SCALE GENOMIC DNA]</scope>
    <source>
        <strain evidence="2 3">NBRC 107573</strain>
    </source>
</reference>
<evidence type="ECO:0000313" key="3">
    <source>
        <dbReference type="Proteomes" id="UP000321567"/>
    </source>
</evidence>
<proteinExistence type="predicted"/>
<evidence type="ECO:0000256" key="1">
    <source>
        <dbReference type="SAM" id="MobiDB-lite"/>
    </source>
</evidence>
<evidence type="ECO:0000313" key="2">
    <source>
        <dbReference type="EMBL" id="GEO81734.1"/>
    </source>
</evidence>
<gene>
    <name evidence="2" type="ORF">ROR02_18650</name>
</gene>
<organism evidence="2 3">
    <name type="scientific">Pararhodospirillum oryzae</name>
    <dbReference type="NCBI Taxonomy" id="478448"/>
    <lineage>
        <taxon>Bacteria</taxon>
        <taxon>Pseudomonadati</taxon>
        <taxon>Pseudomonadota</taxon>
        <taxon>Alphaproteobacteria</taxon>
        <taxon>Rhodospirillales</taxon>
        <taxon>Rhodospirillaceae</taxon>
        <taxon>Pararhodospirillum</taxon>
    </lineage>
</organism>
<protein>
    <recommendedName>
        <fullName evidence="4">DUF3035 domain-containing protein</fullName>
    </recommendedName>
</protein>
<feature type="region of interest" description="Disordered" evidence="1">
    <location>
        <begin position="38"/>
        <end position="62"/>
    </location>
</feature>
<sequence>MLSLALGVAACGDTKKSLGLERTPPDEFKVVTRAPLAVPPDFSLRPPQPGQARPQEVSTRDQARAALMGRAASGALSDGSASTGEAALLDKAGIDRVQPDIRAVVNREDSVLAEEERTFTDRLVFWRDTDPEAHGRVVDPEAELKRLRENQSLGKPVTEGHTPIIERRERGFLEGLF</sequence>
<comment type="caution">
    <text evidence="2">The sequence shown here is derived from an EMBL/GenBank/DDBJ whole genome shotgun (WGS) entry which is preliminary data.</text>
</comment>
<name>A0A512H8F3_9PROT</name>
<dbReference type="AlphaFoldDB" id="A0A512H8F3"/>
<dbReference type="Pfam" id="PF11233">
    <property type="entry name" value="DUF3035"/>
    <property type="match status" value="1"/>
</dbReference>